<dbReference type="PANTHER" id="PTHR11085:SF10">
    <property type="entry name" value="NAD-DEPENDENT PROTEIN DEACYLASE SIRTUIN-5, MITOCHONDRIAL-RELATED"/>
    <property type="match status" value="1"/>
</dbReference>
<evidence type="ECO:0000313" key="6">
    <source>
        <dbReference type="EMBL" id="TDT34147.1"/>
    </source>
</evidence>
<evidence type="ECO:0000256" key="3">
    <source>
        <dbReference type="ARBA" id="ARBA00023027"/>
    </source>
</evidence>
<evidence type="ECO:0000256" key="2">
    <source>
        <dbReference type="ARBA" id="ARBA00022679"/>
    </source>
</evidence>
<feature type="binding site" evidence="4">
    <location>
        <position position="181"/>
    </location>
    <ligand>
        <name>Zn(2+)</name>
        <dbReference type="ChEBI" id="CHEBI:29105"/>
    </ligand>
</feature>
<dbReference type="SUPFAM" id="SSF52467">
    <property type="entry name" value="DHS-like NAD/FAD-binding domain"/>
    <property type="match status" value="1"/>
</dbReference>
<dbReference type="GO" id="GO:0070403">
    <property type="term" value="F:NAD+ binding"/>
    <property type="evidence" value="ECO:0007669"/>
    <property type="project" value="InterPro"/>
</dbReference>
<dbReference type="GO" id="GO:0017136">
    <property type="term" value="F:histone deacetylase activity, NAD-dependent"/>
    <property type="evidence" value="ECO:0007669"/>
    <property type="project" value="TreeGrafter"/>
</dbReference>
<keyword evidence="2" id="KW-0808">Transferase</keyword>
<keyword evidence="3" id="KW-0520">NAD</keyword>
<feature type="domain" description="Deacetylase sirtuin-type" evidence="5">
    <location>
        <begin position="1"/>
        <end position="276"/>
    </location>
</feature>
<name>A0A4R7JBU2_9ACTN</name>
<dbReference type="InterPro" id="IPR026591">
    <property type="entry name" value="Sirtuin_cat_small_dom_sf"/>
</dbReference>
<evidence type="ECO:0000313" key="7">
    <source>
        <dbReference type="Proteomes" id="UP000295371"/>
    </source>
</evidence>
<comment type="caution">
    <text evidence="6">The sequence shown here is derived from an EMBL/GenBank/DDBJ whole genome shotgun (WGS) entry which is preliminary data.</text>
</comment>
<dbReference type="InterPro" id="IPR029035">
    <property type="entry name" value="DHS-like_NAD/FAD-binding_dom"/>
</dbReference>
<evidence type="ECO:0000259" key="5">
    <source>
        <dbReference type="PROSITE" id="PS50305"/>
    </source>
</evidence>
<accession>A0A4R7JBU2</accession>
<dbReference type="InterPro" id="IPR026590">
    <property type="entry name" value="Ssirtuin_cat_dom"/>
</dbReference>
<dbReference type="PROSITE" id="PS50305">
    <property type="entry name" value="SIRTUIN"/>
    <property type="match status" value="1"/>
</dbReference>
<dbReference type="Pfam" id="PF02146">
    <property type="entry name" value="SIR2"/>
    <property type="match status" value="1"/>
</dbReference>
<gene>
    <name evidence="6" type="ORF">CLV29_1801</name>
</gene>
<feature type="binding site" evidence="4">
    <location>
        <position position="178"/>
    </location>
    <ligand>
        <name>Zn(2+)</name>
        <dbReference type="ChEBI" id="CHEBI:29105"/>
    </ligand>
</feature>
<feature type="binding site" evidence="4">
    <location>
        <position position="127"/>
    </location>
    <ligand>
        <name>Zn(2+)</name>
        <dbReference type="ChEBI" id="CHEBI:29105"/>
    </ligand>
</feature>
<protein>
    <recommendedName>
        <fullName evidence="1">protein acetyllysine N-acetyltransferase</fullName>
        <ecNumber evidence="1">2.3.1.286</ecNumber>
    </recommendedName>
</protein>
<dbReference type="EMBL" id="SOAW01000001">
    <property type="protein sequence ID" value="TDT34147.1"/>
    <property type="molecule type" value="Genomic_DNA"/>
</dbReference>
<evidence type="ECO:0000256" key="1">
    <source>
        <dbReference type="ARBA" id="ARBA00012928"/>
    </source>
</evidence>
<organism evidence="6 7">
    <name type="scientific">Naumannella halotolerans</name>
    <dbReference type="NCBI Taxonomy" id="993414"/>
    <lineage>
        <taxon>Bacteria</taxon>
        <taxon>Bacillati</taxon>
        <taxon>Actinomycetota</taxon>
        <taxon>Actinomycetes</taxon>
        <taxon>Propionibacteriales</taxon>
        <taxon>Propionibacteriaceae</taxon>
        <taxon>Naumannella</taxon>
    </lineage>
</organism>
<keyword evidence="4" id="KW-0479">Metal-binding</keyword>
<dbReference type="Proteomes" id="UP000295371">
    <property type="component" value="Unassembled WGS sequence"/>
</dbReference>
<reference evidence="6 7" key="1">
    <citation type="submission" date="2019-03" db="EMBL/GenBank/DDBJ databases">
        <title>Genomic Encyclopedia of Archaeal and Bacterial Type Strains, Phase II (KMG-II): from individual species to whole genera.</title>
        <authorList>
            <person name="Goeker M."/>
        </authorList>
    </citation>
    <scope>NUCLEOTIDE SEQUENCE [LARGE SCALE GENOMIC DNA]</scope>
    <source>
        <strain evidence="6 7">DSM 24323</strain>
    </source>
</reference>
<dbReference type="InterPro" id="IPR003000">
    <property type="entry name" value="Sirtuin"/>
</dbReference>
<evidence type="ECO:0000256" key="4">
    <source>
        <dbReference type="PROSITE-ProRule" id="PRU00236"/>
    </source>
</evidence>
<dbReference type="Gene3D" id="3.40.50.1220">
    <property type="entry name" value="TPP-binding domain"/>
    <property type="match status" value="1"/>
</dbReference>
<feature type="binding site" evidence="4">
    <location>
        <position position="124"/>
    </location>
    <ligand>
        <name>Zn(2+)</name>
        <dbReference type="ChEBI" id="CHEBI:29105"/>
    </ligand>
</feature>
<keyword evidence="4" id="KW-0862">Zinc</keyword>
<feature type="active site" description="Proton acceptor" evidence="4">
    <location>
        <position position="116"/>
    </location>
</feature>
<proteinExistence type="predicted"/>
<dbReference type="EC" id="2.3.1.286" evidence="1"/>
<dbReference type="Gene3D" id="3.30.1600.10">
    <property type="entry name" value="SIR2/SIRT2 'Small Domain"/>
    <property type="match status" value="1"/>
</dbReference>
<keyword evidence="7" id="KW-1185">Reference proteome</keyword>
<dbReference type="PANTHER" id="PTHR11085">
    <property type="entry name" value="NAD-DEPENDENT PROTEIN DEACYLASE SIRTUIN-5, MITOCHONDRIAL-RELATED"/>
    <property type="match status" value="1"/>
</dbReference>
<dbReference type="InterPro" id="IPR050134">
    <property type="entry name" value="NAD-dep_sirtuin_deacylases"/>
</dbReference>
<dbReference type="AlphaFoldDB" id="A0A4R7JBU2"/>
<dbReference type="GO" id="GO:0046872">
    <property type="term" value="F:metal ion binding"/>
    <property type="evidence" value="ECO:0007669"/>
    <property type="project" value="UniProtKB-KW"/>
</dbReference>
<sequence length="278" mass="29845">MSDGVQRLAELIAGRSWLALTGAGFSTDSGIPDYRGPASPPANPMLYADFVGDPANRRRYWVRSYYGWPRMRQVAANPGHRALAALGQASGLQGVITQNVDGLHTEAGSDPVLELHGRLAEVICLDCRASIDRAAFQRQLEALNPGLPELSVPAGEAELRPDGDLDIDDESGFVVPDCPRCAGILKPDVVFFGESVPKERVARAYAMVEAAQVLVVLGSSLTVMSGLRLVRYQAKRDLPVAIVNRGATRGDELATVRLEAGTTETILGLQELLETAVR</sequence>